<comment type="subcellular location">
    <subcellularLocation>
        <location evidence="1">Cell membrane</location>
        <topology evidence="1">Multi-pass membrane protein</topology>
    </subcellularLocation>
</comment>
<dbReference type="InterPro" id="IPR039421">
    <property type="entry name" value="Type_1_exporter"/>
</dbReference>
<dbReference type="PROSITE" id="PS50893">
    <property type="entry name" value="ABC_TRANSPORTER_2"/>
    <property type="match status" value="1"/>
</dbReference>
<dbReference type="InterPro" id="IPR027417">
    <property type="entry name" value="P-loop_NTPase"/>
</dbReference>
<dbReference type="CDD" id="cd18566">
    <property type="entry name" value="ABC_6TM_PrtD_LapB_HlyB_like"/>
    <property type="match status" value="1"/>
</dbReference>
<dbReference type="GO" id="GO:0015421">
    <property type="term" value="F:ABC-type oligopeptide transporter activity"/>
    <property type="evidence" value="ECO:0007669"/>
    <property type="project" value="TreeGrafter"/>
</dbReference>
<dbReference type="PROSITE" id="PS50929">
    <property type="entry name" value="ABC_TM1F"/>
    <property type="match status" value="1"/>
</dbReference>
<dbReference type="Pfam" id="PF00005">
    <property type="entry name" value="ABC_tran"/>
    <property type="match status" value="1"/>
</dbReference>
<dbReference type="SUPFAM" id="SSF90123">
    <property type="entry name" value="ABC transporter transmembrane region"/>
    <property type="match status" value="1"/>
</dbReference>
<proteinExistence type="predicted"/>
<evidence type="ECO:0000256" key="7">
    <source>
        <dbReference type="SAM" id="Phobius"/>
    </source>
</evidence>
<evidence type="ECO:0000256" key="5">
    <source>
        <dbReference type="ARBA" id="ARBA00022989"/>
    </source>
</evidence>
<dbReference type="PANTHER" id="PTHR43394:SF1">
    <property type="entry name" value="ATP-BINDING CASSETTE SUB-FAMILY B MEMBER 10, MITOCHONDRIAL"/>
    <property type="match status" value="1"/>
</dbReference>
<dbReference type="GO" id="GO:0005524">
    <property type="term" value="F:ATP binding"/>
    <property type="evidence" value="ECO:0007669"/>
    <property type="project" value="UniProtKB-KW"/>
</dbReference>
<keyword evidence="4 10" id="KW-0067">ATP-binding</keyword>
<evidence type="ECO:0000256" key="4">
    <source>
        <dbReference type="ARBA" id="ARBA00022840"/>
    </source>
</evidence>
<evidence type="ECO:0000259" key="8">
    <source>
        <dbReference type="PROSITE" id="PS50893"/>
    </source>
</evidence>
<dbReference type="InterPro" id="IPR003593">
    <property type="entry name" value="AAA+_ATPase"/>
</dbReference>
<dbReference type="InterPro" id="IPR003439">
    <property type="entry name" value="ABC_transporter-like_ATP-bd"/>
</dbReference>
<feature type="domain" description="ABC transmembrane type-1" evidence="9">
    <location>
        <begin position="49"/>
        <end position="328"/>
    </location>
</feature>
<dbReference type="SMART" id="SM00382">
    <property type="entry name" value="AAA"/>
    <property type="match status" value="1"/>
</dbReference>
<dbReference type="EMBL" id="RQXV01000007">
    <property type="protein sequence ID" value="RRC98677.1"/>
    <property type="molecule type" value="Genomic_DNA"/>
</dbReference>
<keyword evidence="5 7" id="KW-1133">Transmembrane helix</keyword>
<dbReference type="RefSeq" id="WP_124926738.1">
    <property type="nucleotide sequence ID" value="NZ_BMOH01000002.1"/>
</dbReference>
<feature type="transmembrane region" description="Helical" evidence="7">
    <location>
        <begin position="162"/>
        <end position="180"/>
    </location>
</feature>
<name>A0A3P1SNH2_9GAMM</name>
<gene>
    <name evidence="10" type="ORF">EHS89_13810</name>
</gene>
<evidence type="ECO:0000313" key="10">
    <source>
        <dbReference type="EMBL" id="RRC98677.1"/>
    </source>
</evidence>
<dbReference type="AlphaFoldDB" id="A0A3P1SNH2"/>
<keyword evidence="2 7" id="KW-0812">Transmembrane</keyword>
<evidence type="ECO:0000313" key="11">
    <source>
        <dbReference type="Proteomes" id="UP000267535"/>
    </source>
</evidence>
<evidence type="ECO:0000256" key="1">
    <source>
        <dbReference type="ARBA" id="ARBA00004651"/>
    </source>
</evidence>
<keyword evidence="11" id="KW-1185">Reference proteome</keyword>
<keyword evidence="3" id="KW-0547">Nucleotide-binding</keyword>
<dbReference type="GO" id="GO:0005886">
    <property type="term" value="C:plasma membrane"/>
    <property type="evidence" value="ECO:0007669"/>
    <property type="project" value="UniProtKB-SubCell"/>
</dbReference>
<evidence type="ECO:0000256" key="2">
    <source>
        <dbReference type="ARBA" id="ARBA00022692"/>
    </source>
</evidence>
<feature type="transmembrane region" description="Helical" evidence="7">
    <location>
        <begin position="186"/>
        <end position="204"/>
    </location>
</feature>
<accession>A0A3P1SNH2</accession>
<evidence type="ECO:0000256" key="6">
    <source>
        <dbReference type="ARBA" id="ARBA00023136"/>
    </source>
</evidence>
<comment type="caution">
    <text evidence="10">The sequence shown here is derived from an EMBL/GenBank/DDBJ whole genome shotgun (WGS) entry which is preliminary data.</text>
</comment>
<feature type="transmembrane region" description="Helical" evidence="7">
    <location>
        <begin position="83"/>
        <end position="103"/>
    </location>
</feature>
<dbReference type="SUPFAM" id="SSF52540">
    <property type="entry name" value="P-loop containing nucleoside triphosphate hydrolases"/>
    <property type="match status" value="1"/>
</dbReference>
<organism evidence="10 11">
    <name type="scientific">Amphritea balenae</name>
    <dbReference type="NCBI Taxonomy" id="452629"/>
    <lineage>
        <taxon>Bacteria</taxon>
        <taxon>Pseudomonadati</taxon>
        <taxon>Pseudomonadota</taxon>
        <taxon>Gammaproteobacteria</taxon>
        <taxon>Oceanospirillales</taxon>
        <taxon>Oceanospirillaceae</taxon>
        <taxon>Amphritea</taxon>
    </lineage>
</organism>
<dbReference type="Gene3D" id="3.40.50.300">
    <property type="entry name" value="P-loop containing nucleotide triphosphate hydrolases"/>
    <property type="match status" value="1"/>
</dbReference>
<evidence type="ECO:0000259" key="9">
    <source>
        <dbReference type="PROSITE" id="PS50929"/>
    </source>
</evidence>
<protein>
    <submittedName>
        <fullName evidence="10">ATP-binding cassette domain-containing protein</fullName>
    </submittedName>
</protein>
<evidence type="ECO:0000256" key="3">
    <source>
        <dbReference type="ARBA" id="ARBA00022741"/>
    </source>
</evidence>
<dbReference type="Proteomes" id="UP000267535">
    <property type="component" value="Unassembled WGS sequence"/>
</dbReference>
<reference evidence="10 11" key="1">
    <citation type="submission" date="2018-11" db="EMBL/GenBank/DDBJ databases">
        <title>The draft genome sequence of Amphritea balenae JAMM 1525T.</title>
        <authorList>
            <person name="Fang Z."/>
            <person name="Zhang Y."/>
            <person name="Han X."/>
        </authorList>
    </citation>
    <scope>NUCLEOTIDE SEQUENCE [LARGE SCALE GENOMIC DNA]</scope>
    <source>
        <strain evidence="10 11">JAMM 1525</strain>
    </source>
</reference>
<keyword evidence="6 7" id="KW-0472">Membrane</keyword>
<dbReference type="InterPro" id="IPR036640">
    <property type="entry name" value="ABC1_TM_sf"/>
</dbReference>
<dbReference type="Gene3D" id="1.20.1560.10">
    <property type="entry name" value="ABC transporter type 1, transmembrane domain"/>
    <property type="match status" value="1"/>
</dbReference>
<sequence>MHYWLEQNYPNSISCITSWNSRAPMSRKRSHQFALKRLKTPGTWSHPSVLLSSLAINILALALPTVILQVYDRIIPNQATGTFMFLILGMLGVVILDTALRIFRSTILSWSGAEFDHRESLKAMNHILNTDNSAFESKPAGYYLDKVHALEQIQEFYSGQSVLLIMDLPFVLLFLALIWIIAGPLIVIPLALLMVFLVVAIITGRKLRNALETRSIMEDRRQNFIIETLKGIHTVKSMAMEALMLRRYEKLQHQSAESVYDLSRINSIVQGIGATFSQLAVVAFVGIGSIYVIEGDLTVGALAAGTMLSSRVLQPGLKAMGFWSQFQTLHLALDKVKELYEQPEETGGSIRMETGLSGKIEIRNVSFKHPGQEENLIEDLSLVAYPGETIGITGNNGIGKTTLIGLLSGFLKPDTGELYLDDHDIREYDIEYLRAQIGIMPQKGILFEGTILENMTLYREGEALQQALELSKVLGLEEIVARLPDGLDTQVGGAAVDTLSEGVRQKIIMVRSLVGHPKIILFDDANANFDIKNDNRLLNVIKQMRGSRTMIIVTHRPSFMRICDRQYSLTRGKLLEYVDPYMAKKAKAQPATETQG</sequence>
<dbReference type="OrthoDB" id="6336411at2"/>
<dbReference type="GO" id="GO:0016887">
    <property type="term" value="F:ATP hydrolysis activity"/>
    <property type="evidence" value="ECO:0007669"/>
    <property type="project" value="InterPro"/>
</dbReference>
<dbReference type="PANTHER" id="PTHR43394">
    <property type="entry name" value="ATP-DEPENDENT PERMEASE MDL1, MITOCHONDRIAL"/>
    <property type="match status" value="1"/>
</dbReference>
<feature type="transmembrane region" description="Helical" evidence="7">
    <location>
        <begin position="49"/>
        <end position="71"/>
    </location>
</feature>
<feature type="domain" description="ABC transporter" evidence="8">
    <location>
        <begin position="360"/>
        <end position="596"/>
    </location>
</feature>
<dbReference type="Pfam" id="PF00664">
    <property type="entry name" value="ABC_membrane"/>
    <property type="match status" value="1"/>
</dbReference>
<dbReference type="InterPro" id="IPR011527">
    <property type="entry name" value="ABC1_TM_dom"/>
</dbReference>